<name>A0A101FU53_9EURY</name>
<dbReference type="PATRIC" id="fig|301375.7.peg.1230"/>
<comment type="caution">
    <text evidence="1">The sequence shown here is derived from an EMBL/GenBank/DDBJ whole genome shotgun (WGS) entry which is preliminary data.</text>
</comment>
<accession>A0A101FU53</accession>
<organism evidence="1 2">
    <name type="scientific">Methanothrix harundinacea</name>
    <dbReference type="NCBI Taxonomy" id="301375"/>
    <lineage>
        <taxon>Archaea</taxon>
        <taxon>Methanobacteriati</taxon>
        <taxon>Methanobacteriota</taxon>
        <taxon>Stenosarchaea group</taxon>
        <taxon>Methanomicrobia</taxon>
        <taxon>Methanotrichales</taxon>
        <taxon>Methanotrichaceae</taxon>
        <taxon>Methanothrix</taxon>
    </lineage>
</organism>
<evidence type="ECO:0000313" key="2">
    <source>
        <dbReference type="Proteomes" id="UP000057043"/>
    </source>
</evidence>
<dbReference type="EMBL" id="LGFT01000027">
    <property type="protein sequence ID" value="KUK44364.1"/>
    <property type="molecule type" value="Genomic_DNA"/>
</dbReference>
<reference evidence="1 2" key="1">
    <citation type="journal article" date="2015" name="MBio">
        <title>Genome-Resolved Metagenomic Analysis Reveals Roles for Candidate Phyla and Other Microbial Community Members in Biogeochemical Transformations in Oil Reservoirs.</title>
        <authorList>
            <person name="Hu P."/>
            <person name="Tom L."/>
            <person name="Singh A."/>
            <person name="Thomas B.C."/>
            <person name="Baker B.J."/>
            <person name="Piceno Y.M."/>
            <person name="Andersen G.L."/>
            <person name="Banfield J.F."/>
        </authorList>
    </citation>
    <scope>NUCLEOTIDE SEQUENCE [LARGE SCALE GENOMIC DNA]</scope>
    <source>
        <strain evidence="1">57_489</strain>
    </source>
</reference>
<proteinExistence type="predicted"/>
<dbReference type="PANTHER" id="PTHR42754:SF1">
    <property type="entry name" value="LIPOPROTEIN"/>
    <property type="match status" value="1"/>
</dbReference>
<evidence type="ECO:0000313" key="1">
    <source>
        <dbReference type="EMBL" id="KUK44364.1"/>
    </source>
</evidence>
<dbReference type="InterPro" id="IPR011047">
    <property type="entry name" value="Quinoprotein_ADH-like_sf"/>
</dbReference>
<protein>
    <submittedName>
        <fullName evidence="1">Uncharacterized protein</fullName>
    </submittedName>
</protein>
<gene>
    <name evidence="1" type="ORF">XD72_1283</name>
</gene>
<dbReference type="PANTHER" id="PTHR42754">
    <property type="entry name" value="ENDOGLUCANASE"/>
    <property type="match status" value="1"/>
</dbReference>
<sequence>MWMRLMLVLPLFVLSASSIWAQPEEEWNQTFGGPGHEVGGPILATQDGGYVLTGMTESYGAGNGDLWLLKLDRDGGKVWDQTFGGRGVDVGESVLETEDGGLVVGGYTTSFGAGGKDAWLLKTGSDGNEEWDETFGGSEDDAAWSVVEAEDGGYILLGYTESYGIGKFDVWLLKTDAEGVEEWNRTFGGPSDDEGMAVRVTNDGGFIIAGRTDSYGVGGFDAWLIKADAEGNEIWTRTFGGAKQDCICSIQETDDGYIAAGFTDSFGSGKYDVWLLRTDSEGVELWNRTFGISAGDFGSSVVPTEDGGFIVTGWTSRDGTRTSPEDALLINTDSEGCVEWMTLLGGDGTQSGVSVLLAEDGGIVVSGFSNRGGAGGFDLWITKLRNG</sequence>
<dbReference type="Proteomes" id="UP000057043">
    <property type="component" value="Unassembled WGS sequence"/>
</dbReference>
<dbReference type="AlphaFoldDB" id="A0A101FU53"/>
<dbReference type="SUPFAM" id="SSF50998">
    <property type="entry name" value="Quinoprotein alcohol dehydrogenase-like"/>
    <property type="match status" value="1"/>
</dbReference>